<dbReference type="Gene3D" id="3.50.50.60">
    <property type="entry name" value="FAD/NAD(P)-binding domain"/>
    <property type="match status" value="1"/>
</dbReference>
<dbReference type="PROSITE" id="PS00624">
    <property type="entry name" value="GMC_OXRED_2"/>
    <property type="match status" value="1"/>
</dbReference>
<dbReference type="InterPro" id="IPR007867">
    <property type="entry name" value="GMC_OxRtase_C"/>
</dbReference>
<comment type="caution">
    <text evidence="11">The sequence shown here is derived from an EMBL/GenBank/DDBJ whole genome shotgun (WGS) entry which is preliminary data.</text>
</comment>
<dbReference type="GO" id="GO:0050660">
    <property type="term" value="F:flavin adenine dinucleotide binding"/>
    <property type="evidence" value="ECO:0007669"/>
    <property type="project" value="InterPro"/>
</dbReference>
<dbReference type="InterPro" id="IPR000172">
    <property type="entry name" value="GMC_OxRdtase_N"/>
</dbReference>
<dbReference type="SUPFAM" id="SSF54373">
    <property type="entry name" value="FAD-linked reductases, C-terminal domain"/>
    <property type="match status" value="1"/>
</dbReference>
<evidence type="ECO:0000256" key="8">
    <source>
        <dbReference type="SAM" id="SignalP"/>
    </source>
</evidence>
<feature type="binding site" evidence="6">
    <location>
        <position position="254"/>
    </location>
    <ligand>
        <name>FAD</name>
        <dbReference type="ChEBI" id="CHEBI:57692"/>
    </ligand>
</feature>
<proteinExistence type="inferred from homology"/>
<dbReference type="PIRSF" id="PIRSF000137">
    <property type="entry name" value="Alcohol_oxidase"/>
    <property type="match status" value="1"/>
</dbReference>
<keyword evidence="5" id="KW-0560">Oxidoreductase</keyword>
<dbReference type="PANTHER" id="PTHR11552:SF115">
    <property type="entry name" value="DEHYDROGENASE XPTC-RELATED"/>
    <property type="match status" value="1"/>
</dbReference>
<evidence type="ECO:0000256" key="7">
    <source>
        <dbReference type="RuleBase" id="RU003968"/>
    </source>
</evidence>
<name>A0AA40EWS7_9PEZI</name>
<dbReference type="SUPFAM" id="SSF51905">
    <property type="entry name" value="FAD/NAD(P)-binding domain"/>
    <property type="match status" value="1"/>
</dbReference>
<evidence type="ECO:0000256" key="2">
    <source>
        <dbReference type="ARBA" id="ARBA00010790"/>
    </source>
</evidence>
<evidence type="ECO:0000256" key="5">
    <source>
        <dbReference type="ARBA" id="ARBA00023002"/>
    </source>
</evidence>
<protein>
    <recommendedName>
        <fullName evidence="9 10">Glucose-methanol-choline oxidoreductase N-terminal domain-containing protein</fullName>
    </recommendedName>
</protein>
<evidence type="ECO:0000259" key="10">
    <source>
        <dbReference type="PROSITE" id="PS00624"/>
    </source>
</evidence>
<dbReference type="EMBL" id="JAUKUD010000004">
    <property type="protein sequence ID" value="KAK0746951.1"/>
    <property type="molecule type" value="Genomic_DNA"/>
</dbReference>
<keyword evidence="12" id="KW-1185">Reference proteome</keyword>
<evidence type="ECO:0000313" key="11">
    <source>
        <dbReference type="EMBL" id="KAK0746951.1"/>
    </source>
</evidence>
<dbReference type="InterPro" id="IPR036188">
    <property type="entry name" value="FAD/NAD-bd_sf"/>
</dbReference>
<keyword evidence="3 7" id="KW-0285">Flavoprotein</keyword>
<dbReference type="AlphaFoldDB" id="A0AA40EWS7"/>
<gene>
    <name evidence="11" type="ORF">B0T18DRAFT_466444</name>
</gene>
<feature type="chain" id="PRO_5041219987" description="Glucose-methanol-choline oxidoreductase N-terminal domain-containing protein" evidence="8">
    <location>
        <begin position="21"/>
        <end position="589"/>
    </location>
</feature>
<evidence type="ECO:0000256" key="4">
    <source>
        <dbReference type="ARBA" id="ARBA00022827"/>
    </source>
</evidence>
<dbReference type="InterPro" id="IPR012132">
    <property type="entry name" value="GMC_OxRdtase"/>
</dbReference>
<evidence type="ECO:0000256" key="6">
    <source>
        <dbReference type="PIRSR" id="PIRSR000137-2"/>
    </source>
</evidence>
<sequence>MAGWMLFLTCGVCLLTPVLGGLLESYKNVKGAYDYVIVGGGTAGLTVADRLSESGKHTVLVVEYGYLEEDGFEAGQTTYNITSAPSPALGNRTFSVDIGCIVGGSSAVNGMIFQRGTAKDYDIWGELASPNNTWSWDGILPYFKKGIQLTPPKPEIPADFNVKYDMKYWGNNYTNHSIFATYPNYLSPSLYPFYQALKNFPGIKVTEDSGSGKTGMSYWMTSTDPKTGLRSYSRTGHWDNLNRANYDLLQGTRVRKILFNGNTATGVLITPRNTNNSLSIIAHREVIISAGTVHTPQILHLSGIGPAPLLQRAGIPVLVDLPGVGSNFQDHSYASVSFRFSTPPPVLPGLLNPQITPDNLGRIGLGLSLSLPTVSPTFSSLAARYLAQDPAAYLPANTHSTIVAGYRRQQEIYAREMLSDDFASLRFSAPSGSPDFTPVNIHPVSRGTILIDPSSPEDEPIVDYRAASNPVDIDIAVAGIQFLRKTMTTGELGQYNATEVVPGPGWESDEKLGEWLRQQSIPSVYHPVGTAAMMRREWGGVVDGRLRVYGAERLRVIDASVMSVIVAGTTSMSVYALAEKGADLIKEGW</sequence>
<dbReference type="GO" id="GO:0016614">
    <property type="term" value="F:oxidoreductase activity, acting on CH-OH group of donors"/>
    <property type="evidence" value="ECO:0007669"/>
    <property type="project" value="InterPro"/>
</dbReference>
<dbReference type="PANTHER" id="PTHR11552">
    <property type="entry name" value="GLUCOSE-METHANOL-CHOLINE GMC OXIDOREDUCTASE"/>
    <property type="match status" value="1"/>
</dbReference>
<evidence type="ECO:0000256" key="3">
    <source>
        <dbReference type="ARBA" id="ARBA00022630"/>
    </source>
</evidence>
<feature type="signal peptide" evidence="8">
    <location>
        <begin position="1"/>
        <end position="20"/>
    </location>
</feature>
<comment type="similarity">
    <text evidence="2 7">Belongs to the GMC oxidoreductase family.</text>
</comment>
<dbReference type="PROSITE" id="PS00623">
    <property type="entry name" value="GMC_OXRED_1"/>
    <property type="match status" value="1"/>
</dbReference>
<dbReference type="Proteomes" id="UP001172155">
    <property type="component" value="Unassembled WGS sequence"/>
</dbReference>
<feature type="domain" description="Glucose-methanol-choline oxidoreductase N-terminal" evidence="9">
    <location>
        <begin position="99"/>
        <end position="122"/>
    </location>
</feature>
<dbReference type="Pfam" id="PF05199">
    <property type="entry name" value="GMC_oxred_C"/>
    <property type="match status" value="1"/>
</dbReference>
<keyword evidence="8" id="KW-0732">Signal</keyword>
<evidence type="ECO:0000313" key="12">
    <source>
        <dbReference type="Proteomes" id="UP001172155"/>
    </source>
</evidence>
<dbReference type="GO" id="GO:0044550">
    <property type="term" value="P:secondary metabolite biosynthetic process"/>
    <property type="evidence" value="ECO:0007669"/>
    <property type="project" value="TreeGrafter"/>
</dbReference>
<dbReference type="Pfam" id="PF00732">
    <property type="entry name" value="GMC_oxred_N"/>
    <property type="match status" value="1"/>
</dbReference>
<dbReference type="Gene3D" id="4.10.450.10">
    <property type="entry name" value="Glucose Oxidase, domain 2"/>
    <property type="match status" value="1"/>
</dbReference>
<comment type="cofactor">
    <cofactor evidence="1 6">
        <name>FAD</name>
        <dbReference type="ChEBI" id="CHEBI:57692"/>
    </cofactor>
</comment>
<organism evidence="11 12">
    <name type="scientific">Schizothecium vesticola</name>
    <dbReference type="NCBI Taxonomy" id="314040"/>
    <lineage>
        <taxon>Eukaryota</taxon>
        <taxon>Fungi</taxon>
        <taxon>Dikarya</taxon>
        <taxon>Ascomycota</taxon>
        <taxon>Pezizomycotina</taxon>
        <taxon>Sordariomycetes</taxon>
        <taxon>Sordariomycetidae</taxon>
        <taxon>Sordariales</taxon>
        <taxon>Schizotheciaceae</taxon>
        <taxon>Schizothecium</taxon>
    </lineage>
</organism>
<accession>A0AA40EWS7</accession>
<feature type="domain" description="Glucose-methanol-choline oxidoreductase N-terminal" evidence="10">
    <location>
        <begin position="291"/>
        <end position="305"/>
    </location>
</feature>
<reference evidence="11" key="1">
    <citation type="submission" date="2023-06" db="EMBL/GenBank/DDBJ databases">
        <title>Genome-scale phylogeny and comparative genomics of the fungal order Sordariales.</title>
        <authorList>
            <consortium name="Lawrence Berkeley National Laboratory"/>
            <person name="Hensen N."/>
            <person name="Bonometti L."/>
            <person name="Westerberg I."/>
            <person name="Brannstrom I.O."/>
            <person name="Guillou S."/>
            <person name="Cros-Aarteil S."/>
            <person name="Calhoun S."/>
            <person name="Haridas S."/>
            <person name="Kuo A."/>
            <person name="Mondo S."/>
            <person name="Pangilinan J."/>
            <person name="Riley R."/>
            <person name="LaButti K."/>
            <person name="Andreopoulos B."/>
            <person name="Lipzen A."/>
            <person name="Chen C."/>
            <person name="Yanf M."/>
            <person name="Daum C."/>
            <person name="Ng V."/>
            <person name="Clum A."/>
            <person name="Steindorff A."/>
            <person name="Ohm R."/>
            <person name="Martin F."/>
            <person name="Silar P."/>
            <person name="Natvig D."/>
            <person name="Lalanne C."/>
            <person name="Gautier V."/>
            <person name="Ament-velasquez S.L."/>
            <person name="Kruys A."/>
            <person name="Hutchinson M.I."/>
            <person name="Powell A.J."/>
            <person name="Barry K."/>
            <person name="Miller A.N."/>
            <person name="Grigoriev I.V."/>
            <person name="Debuchy R."/>
            <person name="Gladieux P."/>
            <person name="Thoren M.H."/>
            <person name="Johannesson H."/>
        </authorList>
    </citation>
    <scope>NUCLEOTIDE SEQUENCE</scope>
    <source>
        <strain evidence="11">SMH3187-1</strain>
    </source>
</reference>
<dbReference type="InterPro" id="IPR027424">
    <property type="entry name" value="Glucose_Oxidase_domain_2"/>
</dbReference>
<evidence type="ECO:0000259" key="9">
    <source>
        <dbReference type="PROSITE" id="PS00623"/>
    </source>
</evidence>
<evidence type="ECO:0000256" key="1">
    <source>
        <dbReference type="ARBA" id="ARBA00001974"/>
    </source>
</evidence>
<dbReference type="Gene3D" id="3.30.560.10">
    <property type="entry name" value="Glucose Oxidase, domain 3"/>
    <property type="match status" value="1"/>
</dbReference>
<keyword evidence="4 6" id="KW-0274">FAD</keyword>